<evidence type="ECO:0000256" key="2">
    <source>
        <dbReference type="SAM" id="Phobius"/>
    </source>
</evidence>
<keyword evidence="2" id="KW-1133">Transmembrane helix</keyword>
<keyword evidence="5" id="KW-1185">Reference proteome</keyword>
<feature type="transmembrane region" description="Helical" evidence="2">
    <location>
        <begin position="292"/>
        <end position="310"/>
    </location>
</feature>
<accession>A0A0C3CHX4</accession>
<reference evidence="5" key="2">
    <citation type="submission" date="2015-01" db="EMBL/GenBank/DDBJ databases">
        <title>Evolutionary Origins and Diversification of the Mycorrhizal Mutualists.</title>
        <authorList>
            <consortium name="DOE Joint Genome Institute"/>
            <consortium name="Mycorrhizal Genomics Consortium"/>
            <person name="Kohler A."/>
            <person name="Kuo A."/>
            <person name="Nagy L.G."/>
            <person name="Floudas D."/>
            <person name="Copeland A."/>
            <person name="Barry K.W."/>
            <person name="Cichocki N."/>
            <person name="Veneault-Fourrey C."/>
            <person name="LaButti K."/>
            <person name="Lindquist E.A."/>
            <person name="Lipzen A."/>
            <person name="Lundell T."/>
            <person name="Morin E."/>
            <person name="Murat C."/>
            <person name="Riley R."/>
            <person name="Ohm R."/>
            <person name="Sun H."/>
            <person name="Tunlid A."/>
            <person name="Henrissat B."/>
            <person name="Grigoriev I.V."/>
            <person name="Hibbett D.S."/>
            <person name="Martin F."/>
        </authorList>
    </citation>
    <scope>NUCLEOTIDE SEQUENCE [LARGE SCALE GENOMIC DNA]</scope>
    <source>
        <strain evidence="5">h7</strain>
    </source>
</reference>
<dbReference type="Pfam" id="PF24883">
    <property type="entry name" value="NPHP3_N"/>
    <property type="match status" value="1"/>
</dbReference>
<evidence type="ECO:0000256" key="1">
    <source>
        <dbReference type="ARBA" id="ARBA00022737"/>
    </source>
</evidence>
<dbReference type="OrthoDB" id="4760524at2759"/>
<dbReference type="STRING" id="686832.A0A0C3CHX4"/>
<feature type="domain" description="Nephrocystin 3-like N-terminal" evidence="3">
    <location>
        <begin position="70"/>
        <end position="232"/>
    </location>
</feature>
<sequence length="315" mass="35405">MFEDANNVLSSGGSFTHNSITSSSSLRLGGLTPIHYLWKEISPDAVHDSPERPNLSEITPSAAREQVIQEIMTWIRNPQRSHNIARIRGAEGSGKTVISQEVAERCAEHGMLAASFFFLRGSSDRNHTRVRRFCTTLAYQLALNIPELKEGIEKVIEADPSVPRKAVGAQFKKLILEPIAQNELSRRHDLPCVIVVDGVDDCLDGTYQSSILRCIFLSLEQLNFPFCFVITSQPNSCAIRELDSPPYDGQRWALDLDNRKYATLADAVVGELCDLWITLYDLAKAWNTQIQTTVYILLLLYFIYILYDVATHESL</sequence>
<gene>
    <name evidence="4" type="ORF">M413DRAFT_443639</name>
</gene>
<keyword evidence="2" id="KW-0812">Transmembrane</keyword>
<reference evidence="4 5" key="1">
    <citation type="submission" date="2014-04" db="EMBL/GenBank/DDBJ databases">
        <authorList>
            <consortium name="DOE Joint Genome Institute"/>
            <person name="Kuo A."/>
            <person name="Gay G."/>
            <person name="Dore J."/>
            <person name="Kohler A."/>
            <person name="Nagy L.G."/>
            <person name="Floudas D."/>
            <person name="Copeland A."/>
            <person name="Barry K.W."/>
            <person name="Cichocki N."/>
            <person name="Veneault-Fourrey C."/>
            <person name="LaButti K."/>
            <person name="Lindquist E.A."/>
            <person name="Lipzen A."/>
            <person name="Lundell T."/>
            <person name="Morin E."/>
            <person name="Murat C."/>
            <person name="Sun H."/>
            <person name="Tunlid A."/>
            <person name="Henrissat B."/>
            <person name="Grigoriev I.V."/>
            <person name="Hibbett D.S."/>
            <person name="Martin F."/>
            <person name="Nordberg H.P."/>
            <person name="Cantor M.N."/>
            <person name="Hua S.X."/>
        </authorList>
    </citation>
    <scope>NUCLEOTIDE SEQUENCE [LARGE SCALE GENOMIC DNA]</scope>
    <source>
        <strain evidence="5">h7</strain>
    </source>
</reference>
<dbReference type="InterPro" id="IPR027417">
    <property type="entry name" value="P-loop_NTPase"/>
</dbReference>
<evidence type="ECO:0000313" key="4">
    <source>
        <dbReference type="EMBL" id="KIM43734.1"/>
    </source>
</evidence>
<organism evidence="4 5">
    <name type="scientific">Hebeloma cylindrosporum</name>
    <dbReference type="NCBI Taxonomy" id="76867"/>
    <lineage>
        <taxon>Eukaryota</taxon>
        <taxon>Fungi</taxon>
        <taxon>Dikarya</taxon>
        <taxon>Basidiomycota</taxon>
        <taxon>Agaricomycotina</taxon>
        <taxon>Agaricomycetes</taxon>
        <taxon>Agaricomycetidae</taxon>
        <taxon>Agaricales</taxon>
        <taxon>Agaricineae</taxon>
        <taxon>Hymenogastraceae</taxon>
        <taxon>Hebeloma</taxon>
    </lineage>
</organism>
<dbReference type="EMBL" id="KN831775">
    <property type="protein sequence ID" value="KIM43734.1"/>
    <property type="molecule type" value="Genomic_DNA"/>
</dbReference>
<dbReference type="Gene3D" id="3.40.50.300">
    <property type="entry name" value="P-loop containing nucleotide triphosphate hydrolases"/>
    <property type="match status" value="1"/>
</dbReference>
<keyword evidence="2" id="KW-0472">Membrane</keyword>
<protein>
    <recommendedName>
        <fullName evidence="3">Nephrocystin 3-like N-terminal domain-containing protein</fullName>
    </recommendedName>
</protein>
<dbReference type="AlphaFoldDB" id="A0A0C3CHX4"/>
<dbReference type="HOGENOM" id="CLU_882954_0_0_1"/>
<dbReference type="Proteomes" id="UP000053424">
    <property type="component" value="Unassembled WGS sequence"/>
</dbReference>
<keyword evidence="1" id="KW-0677">Repeat</keyword>
<name>A0A0C3CHX4_HEBCY</name>
<evidence type="ECO:0000259" key="3">
    <source>
        <dbReference type="Pfam" id="PF24883"/>
    </source>
</evidence>
<evidence type="ECO:0000313" key="5">
    <source>
        <dbReference type="Proteomes" id="UP000053424"/>
    </source>
</evidence>
<dbReference type="InterPro" id="IPR056884">
    <property type="entry name" value="NPHP3-like_N"/>
</dbReference>
<dbReference type="SUPFAM" id="SSF52540">
    <property type="entry name" value="P-loop containing nucleoside triphosphate hydrolases"/>
    <property type="match status" value="1"/>
</dbReference>
<proteinExistence type="predicted"/>